<protein>
    <submittedName>
        <fullName evidence="1">Unannotated protein</fullName>
    </submittedName>
</protein>
<dbReference type="EMBL" id="CAEZVB010000152">
    <property type="protein sequence ID" value="CAB4634203.1"/>
    <property type="molecule type" value="Genomic_DNA"/>
</dbReference>
<evidence type="ECO:0000313" key="1">
    <source>
        <dbReference type="EMBL" id="CAB4634203.1"/>
    </source>
</evidence>
<sequence>MVKTGGNASASQSGSGNMKKKHGLALTSLALMSGLALTGLPSAQASQSSPSTQQKIQDLSKPQILSAAWGLNDGNMCPTGQKGLDNIPVTFNWFINPTTIQVTDFVITRDDGTTVNPTCALPYPPDEANEAQTVNLIGVFGDPKAARPIKVTVTGDLQGHAPAFTEWQTITPGLSSPIVQIEAGPDISDAWRLTPAMMVGDKNACTVGETFVRVAWSNGMTAYPTGAEIGQAATNSYRALFTLPNKKIINLKPLAVADLADHSTSAMDDNMHDLCLPKVPKGAVLSEVRIGAKFLQDPNGDPNTVQHFKVQAR</sequence>
<organism evidence="1">
    <name type="scientific">freshwater metagenome</name>
    <dbReference type="NCBI Taxonomy" id="449393"/>
    <lineage>
        <taxon>unclassified sequences</taxon>
        <taxon>metagenomes</taxon>
        <taxon>ecological metagenomes</taxon>
    </lineage>
</organism>
<reference evidence="1" key="1">
    <citation type="submission" date="2020-05" db="EMBL/GenBank/DDBJ databases">
        <authorList>
            <person name="Chiriac C."/>
            <person name="Salcher M."/>
            <person name="Ghai R."/>
            <person name="Kavagutti S V."/>
        </authorList>
    </citation>
    <scope>NUCLEOTIDE SEQUENCE</scope>
</reference>
<name>A0A6J6JCQ0_9ZZZZ</name>
<dbReference type="AlphaFoldDB" id="A0A6J6JCQ0"/>
<proteinExistence type="predicted"/>
<accession>A0A6J6JCQ0</accession>
<gene>
    <name evidence="1" type="ORF">UFOPK1908_01655</name>
</gene>